<sequence>MIRPGEKTGRETFPSAHFRPETAPLVVGSPDVGEKAKAPSSVGRDLLWKKRVRSTALDGCSELSGTSLSIRFPLLSDFLSNPSHSSIPPFLSDRELNTTPSLSLQIHTPS</sequence>
<organism evidence="2 3">
    <name type="scientific">Zymoseptoria tritici (strain ST99CH_3D7)</name>
    <dbReference type="NCBI Taxonomy" id="1276538"/>
    <lineage>
        <taxon>Eukaryota</taxon>
        <taxon>Fungi</taxon>
        <taxon>Dikarya</taxon>
        <taxon>Ascomycota</taxon>
        <taxon>Pezizomycotina</taxon>
        <taxon>Dothideomycetes</taxon>
        <taxon>Dothideomycetidae</taxon>
        <taxon>Mycosphaerellales</taxon>
        <taxon>Mycosphaerellaceae</taxon>
        <taxon>Zymoseptoria</taxon>
    </lineage>
</organism>
<dbReference type="AlphaFoldDB" id="A0A1X7S3D7"/>
<name>A0A1X7S3D7_ZYMT9</name>
<evidence type="ECO:0000313" key="2">
    <source>
        <dbReference type="EMBL" id="SMQ54206.1"/>
    </source>
</evidence>
<accession>A0A1X7S3D7</accession>
<keyword evidence="3" id="KW-1185">Reference proteome</keyword>
<evidence type="ECO:0000313" key="3">
    <source>
        <dbReference type="Proteomes" id="UP000215127"/>
    </source>
</evidence>
<protein>
    <submittedName>
        <fullName evidence="2">Uncharacterized protein</fullName>
    </submittedName>
</protein>
<reference evidence="2 3" key="1">
    <citation type="submission" date="2016-06" db="EMBL/GenBank/DDBJ databases">
        <authorList>
            <person name="Kjaerup R.B."/>
            <person name="Dalgaard T.S."/>
            <person name="Juul-Madsen H.R."/>
        </authorList>
    </citation>
    <scope>NUCLEOTIDE SEQUENCE [LARGE SCALE GENOMIC DNA]</scope>
</reference>
<dbReference type="EMBL" id="LT853700">
    <property type="protein sequence ID" value="SMQ54206.1"/>
    <property type="molecule type" value="Genomic_DNA"/>
</dbReference>
<feature type="compositionally biased region" description="Basic and acidic residues" evidence="1">
    <location>
        <begin position="1"/>
        <end position="10"/>
    </location>
</feature>
<feature type="region of interest" description="Disordered" evidence="1">
    <location>
        <begin position="1"/>
        <end position="38"/>
    </location>
</feature>
<proteinExistence type="predicted"/>
<evidence type="ECO:0000256" key="1">
    <source>
        <dbReference type="SAM" id="MobiDB-lite"/>
    </source>
</evidence>
<dbReference type="Proteomes" id="UP000215127">
    <property type="component" value="Chromosome 9"/>
</dbReference>
<gene>
    <name evidence="2" type="ORF">ZT3D7_G9361</name>
</gene>